<name>A0A5B9D6S8_9ARCH</name>
<evidence type="ECO:0000313" key="2">
    <source>
        <dbReference type="EMBL" id="QEE14673.1"/>
    </source>
</evidence>
<keyword evidence="1" id="KW-1133">Transmembrane helix</keyword>
<keyword evidence="1" id="KW-0472">Membrane</keyword>
<dbReference type="Proteomes" id="UP000321408">
    <property type="component" value="Chromosome"/>
</dbReference>
<proteinExistence type="predicted"/>
<dbReference type="KEGG" id="psyt:DSAG12_00486"/>
<reference evidence="2 3" key="2">
    <citation type="journal article" date="2024" name="Int. J. Syst. Evol. Microbiol.">
        <title>Promethearchaeum syntrophicum gen. nov., sp. nov., an anaerobic, obligately syntrophic archaeon, the first isolate of the lineage 'Asgard' archaea, and proposal of the new archaeal phylum Promethearchaeota phyl. nov. and kingdom Promethearchaeati regn. nov.</title>
        <authorList>
            <person name="Imachi H."/>
            <person name="Nobu M.K."/>
            <person name="Kato S."/>
            <person name="Takaki Y."/>
            <person name="Miyazaki M."/>
            <person name="Miyata M."/>
            <person name="Ogawara M."/>
            <person name="Saito Y."/>
            <person name="Sakai S."/>
            <person name="Tahara Y.O."/>
            <person name="Takano Y."/>
            <person name="Tasumi E."/>
            <person name="Uematsu K."/>
            <person name="Yoshimura T."/>
            <person name="Itoh T."/>
            <person name="Ohkuma M."/>
            <person name="Takai K."/>
        </authorList>
    </citation>
    <scope>NUCLEOTIDE SEQUENCE [LARGE SCALE GENOMIC DNA]</scope>
    <source>
        <strain evidence="2 3">MK-D1</strain>
    </source>
</reference>
<keyword evidence="3" id="KW-1185">Reference proteome</keyword>
<reference evidence="2 3" key="1">
    <citation type="journal article" date="2020" name="Nature">
        <title>Isolation of an archaeon at the prokaryote-eukaryote interface.</title>
        <authorList>
            <person name="Imachi H."/>
            <person name="Nobu M.K."/>
            <person name="Nakahara N."/>
            <person name="Morono Y."/>
            <person name="Ogawara M."/>
            <person name="Takaki Y."/>
            <person name="Takano Y."/>
            <person name="Uematsu K."/>
            <person name="Ikuta T."/>
            <person name="Ito M."/>
            <person name="Matsui Y."/>
            <person name="Miyazaki M."/>
            <person name="Murata K."/>
            <person name="Saito Y."/>
            <person name="Sakai S."/>
            <person name="Song C."/>
            <person name="Tasumi E."/>
            <person name="Yamanaka Y."/>
            <person name="Yamaguchi T."/>
            <person name="Kamagata Y."/>
            <person name="Tamaki H."/>
            <person name="Takai K."/>
        </authorList>
    </citation>
    <scope>NUCLEOTIDE SEQUENCE [LARGE SCALE GENOMIC DNA]</scope>
    <source>
        <strain evidence="2 3">MK-D1</strain>
    </source>
</reference>
<keyword evidence="1" id="KW-0812">Transmembrane</keyword>
<feature type="transmembrane region" description="Helical" evidence="1">
    <location>
        <begin position="5"/>
        <end position="23"/>
    </location>
</feature>
<evidence type="ECO:0000313" key="3">
    <source>
        <dbReference type="Proteomes" id="UP000321408"/>
    </source>
</evidence>
<gene>
    <name evidence="2" type="ORF">DSAG12_00486</name>
</gene>
<feature type="transmembrane region" description="Helical" evidence="1">
    <location>
        <begin position="29"/>
        <end position="49"/>
    </location>
</feature>
<sequence>MKRIFWGFIIIGIILSIASIFLAESQPLLVVGFFGLYLLAMWATFTYLFDNIKVKRELPELLPELLNQKNIIAK</sequence>
<dbReference type="EMBL" id="CP042905">
    <property type="protein sequence ID" value="QEE14673.1"/>
    <property type="molecule type" value="Genomic_DNA"/>
</dbReference>
<dbReference type="AlphaFoldDB" id="A0A5B9D6S8"/>
<protein>
    <submittedName>
        <fullName evidence="2">Uncharacterized protein</fullName>
    </submittedName>
</protein>
<dbReference type="GeneID" id="41328487"/>
<dbReference type="RefSeq" id="WP_147661616.1">
    <property type="nucleotide sequence ID" value="NZ_CP042905.2"/>
</dbReference>
<organism evidence="2 3">
    <name type="scientific">Promethearchaeum syntrophicum</name>
    <dbReference type="NCBI Taxonomy" id="2594042"/>
    <lineage>
        <taxon>Archaea</taxon>
        <taxon>Promethearchaeati</taxon>
        <taxon>Promethearchaeota</taxon>
        <taxon>Promethearchaeia</taxon>
        <taxon>Promethearchaeales</taxon>
        <taxon>Promethearchaeaceae</taxon>
        <taxon>Promethearchaeum</taxon>
    </lineage>
</organism>
<evidence type="ECO:0000256" key="1">
    <source>
        <dbReference type="SAM" id="Phobius"/>
    </source>
</evidence>
<accession>A0A5B9D6S8</accession>